<sequence length="205" mass="22623">MSENETITVDFWFDPLCPWAWITSRWIHEVAAQRPLDVRWHVMSLSVLNEGKDVPEQYREMIQRGWRPVRVAIAAEQKYGGEVLGPLYTELGTRIHNEGRGITDEVITEALAAAGLDAALLEAASSEEHDDDVRASHKVGIDKVGEEVGTPVVAIQGSAAFFGPVITPIPRGDDALRLFEGLRLAASVPGFYELKRTRTAAPSFD</sequence>
<dbReference type="EMBL" id="RJKE01000001">
    <property type="protein sequence ID" value="ROO89501.1"/>
    <property type="molecule type" value="Genomic_DNA"/>
</dbReference>
<dbReference type="Gene3D" id="3.40.30.10">
    <property type="entry name" value="Glutaredoxin"/>
    <property type="match status" value="1"/>
</dbReference>
<comment type="caution">
    <text evidence="1">The sequence shown here is derived from an EMBL/GenBank/DDBJ whole genome shotgun (WGS) entry which is preliminary data.</text>
</comment>
<dbReference type="OrthoDB" id="4125991at2"/>
<keyword evidence="2" id="KW-1185">Reference proteome</keyword>
<name>A0A3N1D7P0_9ACTN</name>
<dbReference type="GO" id="GO:0016853">
    <property type="term" value="F:isomerase activity"/>
    <property type="evidence" value="ECO:0007669"/>
    <property type="project" value="UniProtKB-KW"/>
</dbReference>
<accession>A0A3N1D7P0</accession>
<protein>
    <submittedName>
        <fullName evidence="1">Putative DsbA family dithiol-disulfide isomerase</fullName>
    </submittedName>
</protein>
<dbReference type="AlphaFoldDB" id="A0A3N1D7P0"/>
<evidence type="ECO:0000313" key="2">
    <source>
        <dbReference type="Proteomes" id="UP000272400"/>
    </source>
</evidence>
<proteinExistence type="predicted"/>
<dbReference type="InterPro" id="IPR053977">
    <property type="entry name" value="Rv2466c-like"/>
</dbReference>
<gene>
    <name evidence="1" type="ORF">EDD29_7198</name>
</gene>
<keyword evidence="1" id="KW-0413">Isomerase</keyword>
<dbReference type="InterPro" id="IPR036249">
    <property type="entry name" value="Thioredoxin-like_sf"/>
</dbReference>
<organism evidence="1 2">
    <name type="scientific">Actinocorallia herbida</name>
    <dbReference type="NCBI Taxonomy" id="58109"/>
    <lineage>
        <taxon>Bacteria</taxon>
        <taxon>Bacillati</taxon>
        <taxon>Actinomycetota</taxon>
        <taxon>Actinomycetes</taxon>
        <taxon>Streptosporangiales</taxon>
        <taxon>Thermomonosporaceae</taxon>
        <taxon>Actinocorallia</taxon>
    </lineage>
</organism>
<dbReference type="Proteomes" id="UP000272400">
    <property type="component" value="Unassembled WGS sequence"/>
</dbReference>
<reference evidence="1 2" key="1">
    <citation type="submission" date="2018-11" db="EMBL/GenBank/DDBJ databases">
        <title>Sequencing the genomes of 1000 actinobacteria strains.</title>
        <authorList>
            <person name="Klenk H.-P."/>
        </authorList>
    </citation>
    <scope>NUCLEOTIDE SEQUENCE [LARGE SCALE GENOMIC DNA]</scope>
    <source>
        <strain evidence="1 2">DSM 44254</strain>
    </source>
</reference>
<dbReference type="SUPFAM" id="SSF52833">
    <property type="entry name" value="Thioredoxin-like"/>
    <property type="match status" value="1"/>
</dbReference>
<dbReference type="CDD" id="cd02972">
    <property type="entry name" value="DsbA_family"/>
    <property type="match status" value="1"/>
</dbReference>
<dbReference type="RefSeq" id="WP_123668588.1">
    <property type="nucleotide sequence ID" value="NZ_RJKE01000001.1"/>
</dbReference>
<dbReference type="Pfam" id="PF22234">
    <property type="entry name" value="Rv2466c-like"/>
    <property type="match status" value="1"/>
</dbReference>
<evidence type="ECO:0000313" key="1">
    <source>
        <dbReference type="EMBL" id="ROO89501.1"/>
    </source>
</evidence>